<evidence type="ECO:0000256" key="2">
    <source>
        <dbReference type="SAM" id="SignalP"/>
    </source>
</evidence>
<sequence>MPSPGLFLLLLLVAVSPVICFLHSYDGGAPFAGTPLQRATLAVAHYNPESTTSSVVGDTEHEQEDSSPGVSRRPLNPSPPTLHSRFPDGIMRVGTIFNLDYHQPAVVLAALGGNINRAPTTLKASTGGDTTTAIDFLRGVLGGGRGLRYT</sequence>
<dbReference type="AlphaFoldDB" id="A0A165E9W1"/>
<feature type="region of interest" description="Disordered" evidence="1">
    <location>
        <begin position="50"/>
        <end position="84"/>
    </location>
</feature>
<dbReference type="Proteomes" id="UP000076842">
    <property type="component" value="Unassembled WGS sequence"/>
</dbReference>
<protein>
    <submittedName>
        <fullName evidence="3">Uncharacterized protein</fullName>
    </submittedName>
</protein>
<evidence type="ECO:0000313" key="3">
    <source>
        <dbReference type="EMBL" id="KZT54411.1"/>
    </source>
</evidence>
<keyword evidence="2" id="KW-0732">Signal</keyword>
<evidence type="ECO:0000313" key="4">
    <source>
        <dbReference type="Proteomes" id="UP000076842"/>
    </source>
</evidence>
<proteinExistence type="predicted"/>
<accession>A0A165E9W1</accession>
<dbReference type="EMBL" id="KV424015">
    <property type="protein sequence ID" value="KZT54411.1"/>
    <property type="molecule type" value="Genomic_DNA"/>
</dbReference>
<name>A0A165E9W1_9BASI</name>
<feature type="chain" id="PRO_5007857058" evidence="2">
    <location>
        <begin position="21"/>
        <end position="150"/>
    </location>
</feature>
<reference evidence="3 4" key="1">
    <citation type="journal article" date="2016" name="Mol. Biol. Evol.">
        <title>Comparative Genomics of Early-Diverging Mushroom-Forming Fungi Provides Insights into the Origins of Lignocellulose Decay Capabilities.</title>
        <authorList>
            <person name="Nagy L.G."/>
            <person name="Riley R."/>
            <person name="Tritt A."/>
            <person name="Adam C."/>
            <person name="Daum C."/>
            <person name="Floudas D."/>
            <person name="Sun H."/>
            <person name="Yadav J.S."/>
            <person name="Pangilinan J."/>
            <person name="Larsson K.H."/>
            <person name="Matsuura K."/>
            <person name="Barry K."/>
            <person name="Labutti K."/>
            <person name="Kuo R."/>
            <person name="Ohm R.A."/>
            <person name="Bhattacharya S.S."/>
            <person name="Shirouzu T."/>
            <person name="Yoshinaga Y."/>
            <person name="Martin F.M."/>
            <person name="Grigoriev I.V."/>
            <person name="Hibbett D.S."/>
        </authorList>
    </citation>
    <scope>NUCLEOTIDE SEQUENCE [LARGE SCALE GENOMIC DNA]</scope>
    <source>
        <strain evidence="3 4">HHB12733</strain>
    </source>
</reference>
<keyword evidence="4" id="KW-1185">Reference proteome</keyword>
<organism evidence="3 4">
    <name type="scientific">Calocera cornea HHB12733</name>
    <dbReference type="NCBI Taxonomy" id="1353952"/>
    <lineage>
        <taxon>Eukaryota</taxon>
        <taxon>Fungi</taxon>
        <taxon>Dikarya</taxon>
        <taxon>Basidiomycota</taxon>
        <taxon>Agaricomycotina</taxon>
        <taxon>Dacrymycetes</taxon>
        <taxon>Dacrymycetales</taxon>
        <taxon>Dacrymycetaceae</taxon>
        <taxon>Calocera</taxon>
    </lineage>
</organism>
<evidence type="ECO:0000256" key="1">
    <source>
        <dbReference type="SAM" id="MobiDB-lite"/>
    </source>
</evidence>
<gene>
    <name evidence="3" type="ORF">CALCODRAFT_519435</name>
</gene>
<dbReference type="InParanoid" id="A0A165E9W1"/>
<feature type="signal peptide" evidence="2">
    <location>
        <begin position="1"/>
        <end position="20"/>
    </location>
</feature>